<evidence type="ECO:0000256" key="4">
    <source>
        <dbReference type="SAM" id="Phobius"/>
    </source>
</evidence>
<organism evidence="5 6">
    <name type="scientific">Ferviditalea candida</name>
    <dbReference type="NCBI Taxonomy" id="3108399"/>
    <lineage>
        <taxon>Bacteria</taxon>
        <taxon>Bacillati</taxon>
        <taxon>Bacillota</taxon>
        <taxon>Bacilli</taxon>
        <taxon>Bacillales</taxon>
        <taxon>Paenibacillaceae</taxon>
        <taxon>Ferviditalea</taxon>
    </lineage>
</organism>
<gene>
    <name evidence="5" type="ORF">VF724_18960</name>
</gene>
<evidence type="ECO:0000256" key="3">
    <source>
        <dbReference type="SAM" id="MobiDB-lite"/>
    </source>
</evidence>
<evidence type="ECO:0000256" key="1">
    <source>
        <dbReference type="ARBA" id="ARBA00005278"/>
    </source>
</evidence>
<dbReference type="Proteomes" id="UP001310386">
    <property type="component" value="Unassembled WGS sequence"/>
</dbReference>
<comment type="caution">
    <text evidence="5">The sequence shown here is derived from an EMBL/GenBank/DDBJ whole genome shotgun (WGS) entry which is preliminary data.</text>
</comment>
<keyword evidence="2 4" id="KW-0472">Membrane</keyword>
<evidence type="ECO:0000313" key="6">
    <source>
        <dbReference type="Proteomes" id="UP001310386"/>
    </source>
</evidence>
<dbReference type="EMBL" id="JAYJLD010000047">
    <property type="protein sequence ID" value="MEB3103719.1"/>
    <property type="molecule type" value="Genomic_DNA"/>
</dbReference>
<comment type="similarity">
    <text evidence="1">Belongs to the GerABKA family.</text>
</comment>
<feature type="transmembrane region" description="Helical" evidence="4">
    <location>
        <begin position="312"/>
        <end position="331"/>
    </location>
</feature>
<keyword evidence="6" id="KW-1185">Reference proteome</keyword>
<dbReference type="Pfam" id="PF03323">
    <property type="entry name" value="GerA"/>
    <property type="match status" value="1"/>
</dbReference>
<dbReference type="InterPro" id="IPR004995">
    <property type="entry name" value="Spore_Ger"/>
</dbReference>
<dbReference type="PIRSF" id="PIRSF005690">
    <property type="entry name" value="GerBA"/>
    <property type="match status" value="1"/>
</dbReference>
<reference evidence="5" key="1">
    <citation type="submission" date="2023-12" db="EMBL/GenBank/DDBJ databases">
        <title>Fervidustalea candida gen. nov., sp. nov., a novel member of the family Paenibacillaceae isolated from a geothermal area.</title>
        <authorList>
            <person name="Li W.-J."/>
            <person name="Jiao J.-Y."/>
            <person name="Chen Y."/>
        </authorList>
    </citation>
    <scope>NUCLEOTIDE SEQUENCE</scope>
    <source>
        <strain evidence="5">SYSU GA230002</strain>
    </source>
</reference>
<feature type="transmembrane region" description="Helical" evidence="4">
    <location>
        <begin position="432"/>
        <end position="454"/>
    </location>
</feature>
<protein>
    <submittedName>
        <fullName evidence="5">Spore germination protein</fullName>
    </submittedName>
</protein>
<dbReference type="PANTHER" id="PTHR22550:SF5">
    <property type="entry name" value="LEUCINE ZIPPER PROTEIN 4"/>
    <property type="match status" value="1"/>
</dbReference>
<sequence length="509" mass="56758">MFFASWFKRKQNNGSGSRQIQSSSPQGLPIFPDLEQNKLFFKQIMGNPPDLIFRDIMCGSNQTKLLLIGMNGLVDKDILYQSAIKPLVENDQAPMESLSDIENTLHVGIFNRGRDLGDLLKKLLTGNVILLMEKQTEAIIINAQGFEERTIEEPKTEPIVRGPHEGFTEALGTNLALMRRRLHDPMLRFDILKVGIKSPVDVCVLYIQDIAAPEIVEDIKNRIRRIKTEAILGSGYIEEYIDEQPQSLFATVGNTERPDKLAGKLLEGRVGILVDGTPTALWLPYLFLEAMQSPEDYYSLPFYTSFIRMLRYASFWISLILPAFYVGAQNFHKEMIPTTLLASIAAAREGVPFPLVMEVIFMLLLFEILKEAGVRMPRSIGQAVSIVGALILGDAAVQAGIVGTPTIIVVALAGITTFIVTPYTDAVSLLRILLIIPASILGLFGLLMGVLAMLTHLASMTSAGVPYLSPFAPTYFRDWKDTFVRVHLKNMDRAPESIPQQRKIRHEKP</sequence>
<feature type="transmembrane region" description="Helical" evidence="4">
    <location>
        <begin position="390"/>
        <end position="420"/>
    </location>
</feature>
<feature type="transmembrane region" description="Helical" evidence="4">
    <location>
        <begin position="351"/>
        <end position="369"/>
    </location>
</feature>
<feature type="compositionally biased region" description="Polar residues" evidence="3">
    <location>
        <begin position="12"/>
        <end position="26"/>
    </location>
</feature>
<dbReference type="PANTHER" id="PTHR22550">
    <property type="entry name" value="SPORE GERMINATION PROTEIN"/>
    <property type="match status" value="1"/>
</dbReference>
<evidence type="ECO:0000256" key="2">
    <source>
        <dbReference type="ARBA" id="ARBA00023136"/>
    </source>
</evidence>
<proteinExistence type="inferred from homology"/>
<keyword evidence="4" id="KW-1133">Transmembrane helix</keyword>
<evidence type="ECO:0000313" key="5">
    <source>
        <dbReference type="EMBL" id="MEB3103719.1"/>
    </source>
</evidence>
<feature type="region of interest" description="Disordered" evidence="3">
    <location>
        <begin position="10"/>
        <end position="29"/>
    </location>
</feature>
<keyword evidence="4" id="KW-0812">Transmembrane</keyword>
<accession>A0ABU5ZMI3</accession>
<dbReference type="InterPro" id="IPR050768">
    <property type="entry name" value="UPF0353/GerABKA_families"/>
</dbReference>
<name>A0ABU5ZMI3_9BACL</name>
<dbReference type="RefSeq" id="WP_371755847.1">
    <property type="nucleotide sequence ID" value="NZ_JAYJLD010000047.1"/>
</dbReference>